<dbReference type="FunFam" id="3.40.50.790:FF:000001">
    <property type="entry name" value="50S ribosomal protein L1"/>
    <property type="match status" value="1"/>
</dbReference>
<evidence type="ECO:0000313" key="12">
    <source>
        <dbReference type="EMBL" id="MBK1835551.1"/>
    </source>
</evidence>
<dbReference type="InterPro" id="IPR016095">
    <property type="entry name" value="Ribosomal_uL1_3-a/b-sand"/>
</dbReference>
<keyword evidence="5 10" id="KW-0810">Translation regulation</keyword>
<dbReference type="InterPro" id="IPR002143">
    <property type="entry name" value="Ribosomal_uL1"/>
</dbReference>
<comment type="caution">
    <text evidence="12">The sequence shown here is derived from an EMBL/GenBank/DDBJ whole genome shotgun (WGS) entry which is preliminary data.</text>
</comment>
<evidence type="ECO:0000256" key="1">
    <source>
        <dbReference type="ARBA" id="ARBA00010531"/>
    </source>
</evidence>
<evidence type="ECO:0000256" key="4">
    <source>
        <dbReference type="ARBA" id="ARBA00022730"/>
    </source>
</evidence>
<dbReference type="PANTHER" id="PTHR36427:SF3">
    <property type="entry name" value="LARGE RIBOSOMAL SUBUNIT PROTEIN UL1M"/>
    <property type="match status" value="1"/>
</dbReference>
<evidence type="ECO:0000256" key="8">
    <source>
        <dbReference type="ARBA" id="ARBA00023274"/>
    </source>
</evidence>
<dbReference type="HAMAP" id="MF_01318_B">
    <property type="entry name" value="Ribosomal_uL1_B"/>
    <property type="match status" value="1"/>
</dbReference>
<dbReference type="GO" id="GO:0003735">
    <property type="term" value="F:structural constituent of ribosome"/>
    <property type="evidence" value="ECO:0007669"/>
    <property type="project" value="InterPro"/>
</dbReference>
<dbReference type="PANTHER" id="PTHR36427">
    <property type="entry name" value="54S RIBOSOMAL PROTEIN L1, MITOCHONDRIAL"/>
    <property type="match status" value="1"/>
</dbReference>
<gene>
    <name evidence="10" type="primary">rplA</name>
    <name evidence="12" type="ORF">JIN78_15900</name>
</gene>
<dbReference type="Pfam" id="PF00687">
    <property type="entry name" value="Ribosomal_L1"/>
    <property type="match status" value="1"/>
</dbReference>
<proteinExistence type="inferred from homology"/>
<dbReference type="Gene3D" id="3.40.50.790">
    <property type="match status" value="1"/>
</dbReference>
<dbReference type="SUPFAM" id="SSF56808">
    <property type="entry name" value="Ribosomal protein L1"/>
    <property type="match status" value="1"/>
</dbReference>
<keyword evidence="6 10" id="KW-0694">RNA-binding</keyword>
<name>A0A934RW65_9BACT</name>
<keyword evidence="2 10" id="KW-0678">Repressor</keyword>
<dbReference type="GO" id="GO:0015934">
    <property type="term" value="C:large ribosomal subunit"/>
    <property type="evidence" value="ECO:0007669"/>
    <property type="project" value="InterPro"/>
</dbReference>
<dbReference type="InterPro" id="IPR023673">
    <property type="entry name" value="Ribosomal_uL1_CS"/>
</dbReference>
<dbReference type="InterPro" id="IPR023674">
    <property type="entry name" value="Ribosomal_uL1-like"/>
</dbReference>
<evidence type="ECO:0000256" key="9">
    <source>
        <dbReference type="ARBA" id="ARBA00035241"/>
    </source>
</evidence>
<comment type="subunit">
    <text evidence="10">Part of the 50S ribosomal subunit.</text>
</comment>
<keyword evidence="4 10" id="KW-0699">rRNA-binding</keyword>
<dbReference type="EMBL" id="JAENIO010000061">
    <property type="protein sequence ID" value="MBK1835551.1"/>
    <property type="molecule type" value="Genomic_DNA"/>
</dbReference>
<keyword evidence="8 10" id="KW-0687">Ribonucleoprotein</keyword>
<evidence type="ECO:0000256" key="10">
    <source>
        <dbReference type="HAMAP-Rule" id="MF_01318"/>
    </source>
</evidence>
<dbReference type="CDD" id="cd00403">
    <property type="entry name" value="Ribosomal_L1"/>
    <property type="match status" value="1"/>
</dbReference>
<evidence type="ECO:0000256" key="5">
    <source>
        <dbReference type="ARBA" id="ARBA00022845"/>
    </source>
</evidence>
<dbReference type="GO" id="GO:0006417">
    <property type="term" value="P:regulation of translation"/>
    <property type="evidence" value="ECO:0007669"/>
    <property type="project" value="UniProtKB-KW"/>
</dbReference>
<accession>A0A934RW65</accession>
<dbReference type="GO" id="GO:0019843">
    <property type="term" value="F:rRNA binding"/>
    <property type="evidence" value="ECO:0007669"/>
    <property type="project" value="UniProtKB-UniRule"/>
</dbReference>
<reference evidence="12" key="1">
    <citation type="submission" date="2021-01" db="EMBL/GenBank/DDBJ databases">
        <title>Modified the classification status of verrucomicrobia.</title>
        <authorList>
            <person name="Feng X."/>
        </authorList>
    </citation>
    <scope>NUCLEOTIDE SEQUENCE</scope>
    <source>
        <strain evidence="12">KCTC 12986</strain>
    </source>
</reference>
<evidence type="ECO:0000256" key="11">
    <source>
        <dbReference type="RuleBase" id="RU000659"/>
    </source>
</evidence>
<dbReference type="GO" id="GO:0006412">
    <property type="term" value="P:translation"/>
    <property type="evidence" value="ECO:0007669"/>
    <property type="project" value="UniProtKB-UniRule"/>
</dbReference>
<protein>
    <recommendedName>
        <fullName evidence="9 10">Large ribosomal subunit protein uL1</fullName>
    </recommendedName>
</protein>
<organism evidence="12 13">
    <name type="scientific">Roseibacillus ishigakijimensis</name>
    <dbReference type="NCBI Taxonomy" id="454146"/>
    <lineage>
        <taxon>Bacteria</taxon>
        <taxon>Pseudomonadati</taxon>
        <taxon>Verrucomicrobiota</taxon>
        <taxon>Verrucomicrobiia</taxon>
        <taxon>Verrucomicrobiales</taxon>
        <taxon>Verrucomicrobiaceae</taxon>
        <taxon>Roseibacillus</taxon>
    </lineage>
</organism>
<evidence type="ECO:0000256" key="2">
    <source>
        <dbReference type="ARBA" id="ARBA00022491"/>
    </source>
</evidence>
<sequence>MASKKSKRYREAASKIEAGKGYPLAEAVTVLKSLPAPKFDGTVTLSFKLGIDPRKSDQMVRGSVSLPHGTGKTVRVIVFATGDAAKAAQEAGADEVGMDDLIKKVQDGFLDFDAAIATPDAMKEVRKIARVLGPRGLMPNPKTGTVTEDTAKAVNATKAGKIDYKVDKNGCVAAAVGKISFDETKLVENASSLIESLVKAKPASAKGDYIQSVTLASSMQPGLPLEASLYAIN</sequence>
<dbReference type="GO" id="GO:0000049">
    <property type="term" value="F:tRNA binding"/>
    <property type="evidence" value="ECO:0007669"/>
    <property type="project" value="UniProtKB-KW"/>
</dbReference>
<comment type="function">
    <text evidence="10">Binds directly to 23S rRNA. The L1 stalk is quite mobile in the ribosome, and is involved in E site tRNA release.</text>
</comment>
<dbReference type="PIRSF" id="PIRSF002155">
    <property type="entry name" value="Ribosomal_L1"/>
    <property type="match status" value="1"/>
</dbReference>
<evidence type="ECO:0000256" key="7">
    <source>
        <dbReference type="ARBA" id="ARBA00022980"/>
    </source>
</evidence>
<evidence type="ECO:0000256" key="3">
    <source>
        <dbReference type="ARBA" id="ARBA00022555"/>
    </source>
</evidence>
<dbReference type="PROSITE" id="PS01199">
    <property type="entry name" value="RIBOSOMAL_L1"/>
    <property type="match status" value="1"/>
</dbReference>
<dbReference type="InterPro" id="IPR005878">
    <property type="entry name" value="Ribosom_uL1_bac-type"/>
</dbReference>
<keyword evidence="3 10" id="KW-0820">tRNA-binding</keyword>
<dbReference type="NCBIfam" id="TIGR01169">
    <property type="entry name" value="rplA_bact"/>
    <property type="match status" value="1"/>
</dbReference>
<dbReference type="AlphaFoldDB" id="A0A934RW65"/>
<evidence type="ECO:0000313" key="13">
    <source>
        <dbReference type="Proteomes" id="UP000604083"/>
    </source>
</evidence>
<dbReference type="RefSeq" id="WP_200392988.1">
    <property type="nucleotide sequence ID" value="NZ_JAENIO010000061.1"/>
</dbReference>
<comment type="similarity">
    <text evidence="1 10 11">Belongs to the universal ribosomal protein uL1 family.</text>
</comment>
<dbReference type="Proteomes" id="UP000604083">
    <property type="component" value="Unassembled WGS sequence"/>
</dbReference>
<dbReference type="InterPro" id="IPR028364">
    <property type="entry name" value="Ribosomal_uL1/biogenesis"/>
</dbReference>
<keyword evidence="7 10" id="KW-0689">Ribosomal protein</keyword>
<dbReference type="Gene3D" id="3.30.190.20">
    <property type="match status" value="1"/>
</dbReference>
<keyword evidence="13" id="KW-1185">Reference proteome</keyword>
<comment type="function">
    <text evidence="10">Protein L1 is also a translational repressor protein, it controls the translation of the L11 operon by binding to its mRNA.</text>
</comment>
<evidence type="ECO:0000256" key="6">
    <source>
        <dbReference type="ARBA" id="ARBA00022884"/>
    </source>
</evidence>